<dbReference type="EMBL" id="SMMG02000007">
    <property type="protein sequence ID" value="KAA3466263.1"/>
    <property type="molecule type" value="Genomic_DNA"/>
</dbReference>
<reference evidence="2" key="1">
    <citation type="journal article" date="2019" name="Plant Biotechnol. J.">
        <title>Genome sequencing of the Australian wild diploid species Gossypium australe highlights disease resistance and delayed gland morphogenesis.</title>
        <authorList>
            <person name="Cai Y."/>
            <person name="Cai X."/>
            <person name="Wang Q."/>
            <person name="Wang P."/>
            <person name="Zhang Y."/>
            <person name="Cai C."/>
            <person name="Xu Y."/>
            <person name="Wang K."/>
            <person name="Zhou Z."/>
            <person name="Wang C."/>
            <person name="Geng S."/>
            <person name="Li B."/>
            <person name="Dong Q."/>
            <person name="Hou Y."/>
            <person name="Wang H."/>
            <person name="Ai P."/>
            <person name="Liu Z."/>
            <person name="Yi F."/>
            <person name="Sun M."/>
            <person name="An G."/>
            <person name="Cheng J."/>
            <person name="Zhang Y."/>
            <person name="Shi Q."/>
            <person name="Xie Y."/>
            <person name="Shi X."/>
            <person name="Chang Y."/>
            <person name="Huang F."/>
            <person name="Chen Y."/>
            <person name="Hong S."/>
            <person name="Mi L."/>
            <person name="Sun Q."/>
            <person name="Zhang L."/>
            <person name="Zhou B."/>
            <person name="Peng R."/>
            <person name="Zhang X."/>
            <person name="Liu F."/>
        </authorList>
    </citation>
    <scope>NUCLEOTIDE SEQUENCE [LARGE SCALE GENOMIC DNA]</scope>
    <source>
        <strain evidence="2">cv. PA1801</strain>
    </source>
</reference>
<evidence type="ECO:0000313" key="2">
    <source>
        <dbReference type="Proteomes" id="UP000325315"/>
    </source>
</evidence>
<keyword evidence="2" id="KW-1185">Reference proteome</keyword>
<gene>
    <name evidence="1" type="ORF">EPI10_001366</name>
</gene>
<evidence type="ECO:0000313" key="1">
    <source>
        <dbReference type="EMBL" id="KAA3466263.1"/>
    </source>
</evidence>
<accession>A0A5B6VB18</accession>
<comment type="caution">
    <text evidence="1">The sequence shown here is derived from an EMBL/GenBank/DDBJ whole genome shotgun (WGS) entry which is preliminary data.</text>
</comment>
<dbReference type="OrthoDB" id="8015698at2759"/>
<organism evidence="1 2">
    <name type="scientific">Gossypium australe</name>
    <dbReference type="NCBI Taxonomy" id="47621"/>
    <lineage>
        <taxon>Eukaryota</taxon>
        <taxon>Viridiplantae</taxon>
        <taxon>Streptophyta</taxon>
        <taxon>Embryophyta</taxon>
        <taxon>Tracheophyta</taxon>
        <taxon>Spermatophyta</taxon>
        <taxon>Magnoliopsida</taxon>
        <taxon>eudicotyledons</taxon>
        <taxon>Gunneridae</taxon>
        <taxon>Pentapetalae</taxon>
        <taxon>rosids</taxon>
        <taxon>malvids</taxon>
        <taxon>Malvales</taxon>
        <taxon>Malvaceae</taxon>
        <taxon>Malvoideae</taxon>
        <taxon>Gossypium</taxon>
    </lineage>
</organism>
<proteinExistence type="predicted"/>
<dbReference type="Proteomes" id="UP000325315">
    <property type="component" value="Unassembled WGS sequence"/>
</dbReference>
<keyword evidence="1" id="KW-0695">RNA-directed DNA polymerase</keyword>
<sequence length="153" mass="16782">MMTRMGFAKAWVDSVIECVSTTLYSGLKQGDSLSPFLFLICSEGLSTLMRLAGSERKLKGVRASRSGPSILNLLFVDDCILFGEATTRGVIALKSILKEYEDCSGNVANTTENSRMQLSNELGVRYSNNPENYLGLPNVIGRKKKASFQSLKD</sequence>
<protein>
    <submittedName>
        <fullName evidence="1">LINE-1 reverse transcriptase isogeny</fullName>
    </submittedName>
</protein>
<dbReference type="AlphaFoldDB" id="A0A5B6VB18"/>
<dbReference type="GO" id="GO:0003964">
    <property type="term" value="F:RNA-directed DNA polymerase activity"/>
    <property type="evidence" value="ECO:0007669"/>
    <property type="project" value="UniProtKB-KW"/>
</dbReference>
<keyword evidence="1" id="KW-0808">Transferase</keyword>
<keyword evidence="1" id="KW-0548">Nucleotidyltransferase</keyword>
<name>A0A5B6VB18_9ROSI</name>